<dbReference type="Pfam" id="PF14273">
    <property type="entry name" value="DUF4360"/>
    <property type="match status" value="1"/>
</dbReference>
<dbReference type="PANTHER" id="PTHR38847:SF1">
    <property type="entry name" value="PSEUDOURIDINE SYNTHASE RSUA_RLUA-LIKE DOMAIN-CONTAINING PROTEIN"/>
    <property type="match status" value="1"/>
</dbReference>
<accession>A0AAE3YMD4</accession>
<comment type="caution">
    <text evidence="2">The sequence shown here is derived from an EMBL/GenBank/DDBJ whole genome shotgun (WGS) entry which is preliminary data.</text>
</comment>
<dbReference type="PANTHER" id="PTHR38847">
    <property type="match status" value="1"/>
</dbReference>
<feature type="chain" id="PRO_5042190791" description="DUF4360 domain-containing protein" evidence="1">
    <location>
        <begin position="31"/>
        <end position="217"/>
    </location>
</feature>
<feature type="signal peptide" evidence="1">
    <location>
        <begin position="1"/>
        <end position="30"/>
    </location>
</feature>
<dbReference type="Proteomes" id="UP001183643">
    <property type="component" value="Unassembled WGS sequence"/>
</dbReference>
<evidence type="ECO:0000313" key="3">
    <source>
        <dbReference type="Proteomes" id="UP001183643"/>
    </source>
</evidence>
<gene>
    <name evidence="2" type="ORF">J2S41_002485</name>
</gene>
<evidence type="ECO:0000313" key="2">
    <source>
        <dbReference type="EMBL" id="MDR7275707.1"/>
    </source>
</evidence>
<name>A0AAE3YMD4_9ACTN</name>
<dbReference type="InterPro" id="IPR025649">
    <property type="entry name" value="DUF4360"/>
</dbReference>
<dbReference type="RefSeq" id="WP_310366993.1">
    <property type="nucleotide sequence ID" value="NZ_JAVDYB010000001.1"/>
</dbReference>
<dbReference type="EMBL" id="JAVDYB010000001">
    <property type="protein sequence ID" value="MDR7275707.1"/>
    <property type="molecule type" value="Genomic_DNA"/>
</dbReference>
<sequence length="217" mass="22951">MKRNPAGARHAVIIALGTVLALPLSAPARADGDETAAAVPDGNVTVEVVAASGSGCSPGTASVVAKPDKSGFRIRYYDFVAYAGGGAAVAERRKNCQIGVLVTVPAGWTFAVAEAEYRGRARLQPGATGLQRTNYYWQGSSDNSSTEDTFYGPLGGYWSTRDVAPVLVYRPCATQRVLNINTELRVDAGASGYYSSMSMNSSEGDVDTLFNFTWTQC</sequence>
<protein>
    <recommendedName>
        <fullName evidence="4">DUF4360 domain-containing protein</fullName>
    </recommendedName>
</protein>
<keyword evidence="3" id="KW-1185">Reference proteome</keyword>
<evidence type="ECO:0008006" key="4">
    <source>
        <dbReference type="Google" id="ProtNLM"/>
    </source>
</evidence>
<organism evidence="2 3">
    <name type="scientific">Catenuloplanes atrovinosus</name>
    <dbReference type="NCBI Taxonomy" id="137266"/>
    <lineage>
        <taxon>Bacteria</taxon>
        <taxon>Bacillati</taxon>
        <taxon>Actinomycetota</taxon>
        <taxon>Actinomycetes</taxon>
        <taxon>Micromonosporales</taxon>
        <taxon>Micromonosporaceae</taxon>
        <taxon>Catenuloplanes</taxon>
    </lineage>
</organism>
<keyword evidence="1" id="KW-0732">Signal</keyword>
<proteinExistence type="predicted"/>
<dbReference type="AlphaFoldDB" id="A0AAE3YMD4"/>
<reference evidence="2" key="1">
    <citation type="submission" date="2023-07" db="EMBL/GenBank/DDBJ databases">
        <title>Sequencing the genomes of 1000 actinobacteria strains.</title>
        <authorList>
            <person name="Klenk H.-P."/>
        </authorList>
    </citation>
    <scope>NUCLEOTIDE SEQUENCE</scope>
    <source>
        <strain evidence="2">DSM 44707</strain>
    </source>
</reference>
<evidence type="ECO:0000256" key="1">
    <source>
        <dbReference type="SAM" id="SignalP"/>
    </source>
</evidence>